<evidence type="ECO:0000313" key="2">
    <source>
        <dbReference type="Proteomes" id="UP000832041"/>
    </source>
</evidence>
<sequence>MIDPPPLPSAPLPTVDSVARRVVARCAPEEEPYYPQLRDDFLARGSSAARTADNPLGFGEIAVGLVTGVVLTVLHELVVESVTDTVRPWWQRAWDWTLRRLRLTRVAPDPRAPVPPLPADRIPDVAAAVTEHAVRAHLPPERAAELARAVVAELTVADGDSDDRSGR</sequence>
<proteinExistence type="predicted"/>
<protein>
    <submittedName>
        <fullName evidence="1">Uncharacterized protein</fullName>
    </submittedName>
</protein>
<keyword evidence="2" id="KW-1185">Reference proteome</keyword>
<dbReference type="RefSeq" id="WP_248592577.1">
    <property type="nucleotide sequence ID" value="NZ_BAABEB010000012.1"/>
</dbReference>
<name>A0ABY4KY18_THEAE</name>
<evidence type="ECO:0000313" key="1">
    <source>
        <dbReference type="EMBL" id="UPT20322.1"/>
    </source>
</evidence>
<reference evidence="1 2" key="1">
    <citation type="submission" date="2020-04" db="EMBL/GenBank/DDBJ databases">
        <title>Thermobifida alba genome sequencing and assembly.</title>
        <authorList>
            <person name="Luzics S."/>
            <person name="Horvath B."/>
            <person name="Nagy I."/>
            <person name="Toth A."/>
            <person name="Nagy I."/>
            <person name="Kukolya J."/>
        </authorList>
    </citation>
    <scope>NUCLEOTIDE SEQUENCE [LARGE SCALE GENOMIC DNA]</scope>
    <source>
        <strain evidence="1 2">DSM 43795</strain>
    </source>
</reference>
<dbReference type="Proteomes" id="UP000832041">
    <property type="component" value="Chromosome"/>
</dbReference>
<dbReference type="EMBL" id="CP051627">
    <property type="protein sequence ID" value="UPT20322.1"/>
    <property type="molecule type" value="Genomic_DNA"/>
</dbReference>
<organism evidence="1 2">
    <name type="scientific">Thermobifida alba</name>
    <name type="common">Thermomonospora alba</name>
    <dbReference type="NCBI Taxonomy" id="53522"/>
    <lineage>
        <taxon>Bacteria</taxon>
        <taxon>Bacillati</taxon>
        <taxon>Actinomycetota</taxon>
        <taxon>Actinomycetes</taxon>
        <taxon>Streptosporangiales</taxon>
        <taxon>Nocardiopsidaceae</taxon>
        <taxon>Thermobifida</taxon>
    </lineage>
</organism>
<accession>A0ABY4KY18</accession>
<gene>
    <name evidence="1" type="ORF">FOF52_04545</name>
</gene>